<organism evidence="4 5">
    <name type="scientific">Bacillus daqingensis</name>
    <dbReference type="NCBI Taxonomy" id="872396"/>
    <lineage>
        <taxon>Bacteria</taxon>
        <taxon>Bacillati</taxon>
        <taxon>Bacillota</taxon>
        <taxon>Bacilli</taxon>
        <taxon>Bacillales</taxon>
        <taxon>Bacillaceae</taxon>
        <taxon>Bacillus</taxon>
    </lineage>
</organism>
<evidence type="ECO:0000256" key="1">
    <source>
        <dbReference type="SAM" id="MobiDB-lite"/>
    </source>
</evidence>
<dbReference type="Proteomes" id="UP001595896">
    <property type="component" value="Unassembled WGS sequence"/>
</dbReference>
<keyword evidence="2" id="KW-0472">Membrane</keyword>
<feature type="transmembrane region" description="Helical" evidence="2">
    <location>
        <begin position="66"/>
        <end position="85"/>
    </location>
</feature>
<sequence>MRKTVGLLLLAAGAVFLAVNSGWITLGVDRIFFFGAAVVLALLGLKWTGEGFFAMIRSFKRDRRHIGLLLFGLWTISAAAAVGYNQYAPGSYSIQDVWNWTWPLFLFYAGFKLFFDRDTTPVVKWEPGQEPGEKPKKKKKKKAEGPFGSFDGFSGGAEKTALGDMSIGRQPWEPADRRLQMGVGSVEIDFSKAILHEGDNVMHISCGVGSVEIQVPEGMAISVRGAVKLGEITIFHDSQAGSGRTVSFVSEGFQEAERRLMLHVAVGLGDLEVIQVG</sequence>
<feature type="transmembrane region" description="Helical" evidence="2">
    <location>
        <begin position="97"/>
        <end position="115"/>
    </location>
</feature>
<dbReference type="Pfam" id="PF09922">
    <property type="entry name" value="LiaF-like_C"/>
    <property type="match status" value="1"/>
</dbReference>
<evidence type="ECO:0000313" key="4">
    <source>
        <dbReference type="EMBL" id="MFC4735331.1"/>
    </source>
</evidence>
<name>A0ABV9NT15_9BACI</name>
<comment type="caution">
    <text evidence="4">The sequence shown here is derived from an EMBL/GenBank/DDBJ whole genome shotgun (WGS) entry which is preliminary data.</text>
</comment>
<keyword evidence="2" id="KW-0812">Transmembrane</keyword>
<dbReference type="NCBIfam" id="NF040535">
    <property type="entry name" value="LiaF_C_term"/>
    <property type="match status" value="1"/>
</dbReference>
<feature type="region of interest" description="Disordered" evidence="1">
    <location>
        <begin position="125"/>
        <end position="147"/>
    </location>
</feature>
<proteinExistence type="predicted"/>
<evidence type="ECO:0000259" key="3">
    <source>
        <dbReference type="Pfam" id="PF09922"/>
    </source>
</evidence>
<reference evidence="5" key="1">
    <citation type="journal article" date="2019" name="Int. J. Syst. Evol. Microbiol.">
        <title>The Global Catalogue of Microorganisms (GCM) 10K type strain sequencing project: providing services to taxonomists for standard genome sequencing and annotation.</title>
        <authorList>
            <consortium name="The Broad Institute Genomics Platform"/>
            <consortium name="The Broad Institute Genome Sequencing Center for Infectious Disease"/>
            <person name="Wu L."/>
            <person name="Ma J."/>
        </authorList>
    </citation>
    <scope>NUCLEOTIDE SEQUENCE [LARGE SCALE GENOMIC DNA]</scope>
    <source>
        <strain evidence="5">JCM 12165</strain>
    </source>
</reference>
<dbReference type="InterPro" id="IPR047793">
    <property type="entry name" value="LiaF_C"/>
</dbReference>
<gene>
    <name evidence="4" type="primary">liaF</name>
    <name evidence="4" type="ORF">ACFO4L_01920</name>
</gene>
<keyword evidence="5" id="KW-1185">Reference proteome</keyword>
<feature type="transmembrane region" description="Helical" evidence="2">
    <location>
        <begin position="31"/>
        <end position="54"/>
    </location>
</feature>
<protein>
    <submittedName>
        <fullName evidence="4">Cell wall-active antibiotics response protein LiaF</fullName>
    </submittedName>
</protein>
<evidence type="ECO:0000256" key="2">
    <source>
        <dbReference type="SAM" id="Phobius"/>
    </source>
</evidence>
<dbReference type="RefSeq" id="WP_377907958.1">
    <property type="nucleotide sequence ID" value="NZ_JBHSGK010000003.1"/>
</dbReference>
<feature type="domain" description="Cell wall-active antibiotics response LiaF-like C-terminal" evidence="3">
    <location>
        <begin position="162"/>
        <end position="273"/>
    </location>
</feature>
<keyword evidence="2" id="KW-1133">Transmembrane helix</keyword>
<accession>A0ABV9NT15</accession>
<evidence type="ECO:0000313" key="5">
    <source>
        <dbReference type="Proteomes" id="UP001595896"/>
    </source>
</evidence>
<dbReference type="InterPro" id="IPR024425">
    <property type="entry name" value="LiaF-like_C"/>
</dbReference>
<dbReference type="EMBL" id="JBHSGK010000003">
    <property type="protein sequence ID" value="MFC4735331.1"/>
    <property type="molecule type" value="Genomic_DNA"/>
</dbReference>